<dbReference type="AlphaFoldDB" id="A0A210R6H7"/>
<comment type="similarity">
    <text evidence="3">Belongs to the short-chain dehydrogenases/reductases (SDR) family.</text>
</comment>
<dbReference type="Gene3D" id="3.40.50.720">
    <property type="entry name" value="NAD(P)-binding Rossmann-like Domain"/>
    <property type="match status" value="1"/>
</dbReference>
<organism evidence="4 5">
    <name type="scientific">Mizuhopecten yessoensis</name>
    <name type="common">Japanese scallop</name>
    <name type="synonym">Patinopecten yessoensis</name>
    <dbReference type="NCBI Taxonomy" id="6573"/>
    <lineage>
        <taxon>Eukaryota</taxon>
        <taxon>Metazoa</taxon>
        <taxon>Spiralia</taxon>
        <taxon>Lophotrochozoa</taxon>
        <taxon>Mollusca</taxon>
        <taxon>Bivalvia</taxon>
        <taxon>Autobranchia</taxon>
        <taxon>Pteriomorphia</taxon>
        <taxon>Pectinida</taxon>
        <taxon>Pectinoidea</taxon>
        <taxon>Pectinidae</taxon>
        <taxon>Mizuhopecten</taxon>
    </lineage>
</organism>
<comment type="caution">
    <text evidence="4">The sequence shown here is derived from an EMBL/GenBank/DDBJ whole genome shotgun (WGS) entry which is preliminary data.</text>
</comment>
<dbReference type="PRINTS" id="PR00081">
    <property type="entry name" value="GDHRDH"/>
</dbReference>
<evidence type="ECO:0000313" key="5">
    <source>
        <dbReference type="Proteomes" id="UP000242188"/>
    </source>
</evidence>
<evidence type="ECO:0000256" key="2">
    <source>
        <dbReference type="ARBA" id="ARBA00023002"/>
    </source>
</evidence>
<accession>A0A210R6H7</accession>
<dbReference type="Pfam" id="PF00106">
    <property type="entry name" value="adh_short"/>
    <property type="match status" value="1"/>
</dbReference>
<dbReference type="EMBL" id="NEDP02000123">
    <property type="protein sequence ID" value="OWF56663.1"/>
    <property type="molecule type" value="Genomic_DNA"/>
</dbReference>
<dbReference type="GO" id="GO:0005737">
    <property type="term" value="C:cytoplasm"/>
    <property type="evidence" value="ECO:0007669"/>
    <property type="project" value="TreeGrafter"/>
</dbReference>
<dbReference type="PRINTS" id="PR00080">
    <property type="entry name" value="SDRFAMILY"/>
</dbReference>
<dbReference type="InterPro" id="IPR051468">
    <property type="entry name" value="Fungal_SecMetab_SDRs"/>
</dbReference>
<dbReference type="PANTHER" id="PTHR43544:SF7">
    <property type="entry name" value="NADB-LER2"/>
    <property type="match status" value="1"/>
</dbReference>
<proteinExistence type="inferred from homology"/>
<dbReference type="Proteomes" id="UP000242188">
    <property type="component" value="Unassembled WGS sequence"/>
</dbReference>
<dbReference type="InterPro" id="IPR002347">
    <property type="entry name" value="SDR_fam"/>
</dbReference>
<dbReference type="OrthoDB" id="5296at2759"/>
<evidence type="ECO:0000256" key="3">
    <source>
        <dbReference type="RuleBase" id="RU000363"/>
    </source>
</evidence>
<protein>
    <submittedName>
        <fullName evidence="4">C-factor</fullName>
    </submittedName>
</protein>
<keyword evidence="2" id="KW-0560">Oxidoreductase</keyword>
<evidence type="ECO:0000256" key="1">
    <source>
        <dbReference type="ARBA" id="ARBA00022857"/>
    </source>
</evidence>
<dbReference type="PANTHER" id="PTHR43544">
    <property type="entry name" value="SHORT-CHAIN DEHYDROGENASE/REDUCTASE"/>
    <property type="match status" value="1"/>
</dbReference>
<dbReference type="CDD" id="cd05325">
    <property type="entry name" value="carb_red_sniffer_like_SDR_c"/>
    <property type="match status" value="1"/>
</dbReference>
<reference evidence="4 5" key="1">
    <citation type="journal article" date="2017" name="Nat. Ecol. Evol.">
        <title>Scallop genome provides insights into evolution of bilaterian karyotype and development.</title>
        <authorList>
            <person name="Wang S."/>
            <person name="Zhang J."/>
            <person name="Jiao W."/>
            <person name="Li J."/>
            <person name="Xun X."/>
            <person name="Sun Y."/>
            <person name="Guo X."/>
            <person name="Huan P."/>
            <person name="Dong B."/>
            <person name="Zhang L."/>
            <person name="Hu X."/>
            <person name="Sun X."/>
            <person name="Wang J."/>
            <person name="Zhao C."/>
            <person name="Wang Y."/>
            <person name="Wang D."/>
            <person name="Huang X."/>
            <person name="Wang R."/>
            <person name="Lv J."/>
            <person name="Li Y."/>
            <person name="Zhang Z."/>
            <person name="Liu B."/>
            <person name="Lu W."/>
            <person name="Hui Y."/>
            <person name="Liang J."/>
            <person name="Zhou Z."/>
            <person name="Hou R."/>
            <person name="Li X."/>
            <person name="Liu Y."/>
            <person name="Li H."/>
            <person name="Ning X."/>
            <person name="Lin Y."/>
            <person name="Zhao L."/>
            <person name="Xing Q."/>
            <person name="Dou J."/>
            <person name="Li Y."/>
            <person name="Mao J."/>
            <person name="Guo H."/>
            <person name="Dou H."/>
            <person name="Li T."/>
            <person name="Mu C."/>
            <person name="Jiang W."/>
            <person name="Fu Q."/>
            <person name="Fu X."/>
            <person name="Miao Y."/>
            <person name="Liu J."/>
            <person name="Yu Q."/>
            <person name="Li R."/>
            <person name="Liao H."/>
            <person name="Li X."/>
            <person name="Kong Y."/>
            <person name="Jiang Z."/>
            <person name="Chourrout D."/>
            <person name="Li R."/>
            <person name="Bao Z."/>
        </authorList>
    </citation>
    <scope>NUCLEOTIDE SEQUENCE [LARGE SCALE GENOMIC DNA]</scope>
    <source>
        <strain evidence="4 5">PY_sf001</strain>
    </source>
</reference>
<gene>
    <name evidence="4" type="ORF">KP79_PYT16266</name>
</gene>
<dbReference type="GO" id="GO:0016491">
    <property type="term" value="F:oxidoreductase activity"/>
    <property type="evidence" value="ECO:0007669"/>
    <property type="project" value="UniProtKB-KW"/>
</dbReference>
<keyword evidence="1" id="KW-0521">NADP</keyword>
<keyword evidence="5" id="KW-1185">Reference proteome</keyword>
<evidence type="ECO:0000313" key="4">
    <source>
        <dbReference type="EMBL" id="OWF56663.1"/>
    </source>
</evidence>
<name>A0A210R6H7_MIZYE</name>
<dbReference type="InterPro" id="IPR036291">
    <property type="entry name" value="NAD(P)-bd_dom_sf"/>
</dbReference>
<sequence>MSIAPRAILITGANRGLGLEFVKQVVCFTSPPKHLFATCRDPESATSLQEIAKAHSCVKMMKLDVTRDDDIQTTYENTRHVLAEEGLNLIINNAGIAYKKQYLGNLTHNDLLEQFAVNVFSPLLITQALLPLLKLAAQKSSDKGMSWHKAALVNLSSVLGSVENNQQGGLYPYRASKAALNMVTKNQSIDLKADGILAVAIHPGWVRTDMGGKAAPLSATESVQGMLNVFSSMSEETTGTLVDYTGKVMSW</sequence>
<dbReference type="SUPFAM" id="SSF51735">
    <property type="entry name" value="NAD(P)-binding Rossmann-fold domains"/>
    <property type="match status" value="1"/>
</dbReference>